<protein>
    <submittedName>
        <fullName evidence="1">Uncharacterized protein</fullName>
    </submittedName>
</protein>
<evidence type="ECO:0000313" key="2">
    <source>
        <dbReference type="Proteomes" id="UP000236594"/>
    </source>
</evidence>
<evidence type="ECO:0000313" key="1">
    <source>
        <dbReference type="EMBL" id="PWN71065.1"/>
    </source>
</evidence>
<gene>
    <name evidence="1" type="ORF">C1631_000090</name>
</gene>
<dbReference type="AlphaFoldDB" id="A0A316XB75"/>
<organism evidence="1 2">
    <name type="scientific">Chryseobacterium phosphatilyticum</name>
    <dbReference type="NCBI Taxonomy" id="475075"/>
    <lineage>
        <taxon>Bacteria</taxon>
        <taxon>Pseudomonadati</taxon>
        <taxon>Bacteroidota</taxon>
        <taxon>Flavobacteriia</taxon>
        <taxon>Flavobacteriales</taxon>
        <taxon>Weeksellaceae</taxon>
        <taxon>Chryseobacterium group</taxon>
        <taxon>Chryseobacterium</taxon>
    </lineage>
</organism>
<comment type="caution">
    <text evidence="1">The sequence shown here is derived from an EMBL/GenBank/DDBJ whole genome shotgun (WGS) entry which is preliminary data.</text>
</comment>
<sequence length="79" mass="8874">MHPVIGFSTGSFNIQKYPPLYSCDLVFISPAFHEELICRTSLFSADVREKTIAVGGLLIRYWCALHQYLSGSCSGFRNL</sequence>
<reference evidence="1 2" key="1">
    <citation type="submission" date="2018-04" db="EMBL/GenBank/DDBJ databases">
        <title>Draft Genome Sequence of Phosphate-Solubilizing Chryseobacterium sp. ISE14 that is a Biocontrol and Plant Growth-Promoting Rhizobacterium Isolated from Cucumber.</title>
        <authorList>
            <person name="Jeong J.-J."/>
            <person name="Sang M.K."/>
            <person name="Choi I.-G."/>
            <person name="Kim K.D."/>
        </authorList>
    </citation>
    <scope>NUCLEOTIDE SEQUENCE [LARGE SCALE GENOMIC DNA]</scope>
    <source>
        <strain evidence="1 2">ISE14</strain>
    </source>
</reference>
<proteinExistence type="predicted"/>
<name>A0A316XB75_9FLAO</name>
<keyword evidence="2" id="KW-1185">Reference proteome</keyword>
<dbReference type="EMBL" id="PPED02000001">
    <property type="protein sequence ID" value="PWN71065.1"/>
    <property type="molecule type" value="Genomic_DNA"/>
</dbReference>
<accession>A0A316XB75</accession>
<dbReference type="Proteomes" id="UP000236594">
    <property type="component" value="Unassembled WGS sequence"/>
</dbReference>